<reference evidence="2 3" key="1">
    <citation type="submission" date="2015-12" db="EMBL/GenBank/DDBJ databases">
        <authorList>
            <person name="Shamseldin A."/>
            <person name="Moawad H."/>
            <person name="Abd El-Rahim W.M."/>
            <person name="Sadowsky M.J."/>
        </authorList>
    </citation>
    <scope>NUCLEOTIDE SEQUENCE [LARGE SCALE GENOMIC DNA]</scope>
    <source>
        <strain evidence="2 3">S43</strain>
    </source>
</reference>
<gene>
    <name evidence="2" type="ORF">AUQ48_06140</name>
</gene>
<dbReference type="EMBL" id="LOMZ01000001">
    <property type="protein sequence ID" value="PLC11891.1"/>
    <property type="molecule type" value="Genomic_DNA"/>
</dbReference>
<protein>
    <submittedName>
        <fullName evidence="2">Uncharacterized protein</fullName>
    </submittedName>
</protein>
<accession>A0A2N4T0Z3</accession>
<feature type="region of interest" description="Disordered" evidence="1">
    <location>
        <begin position="33"/>
        <end position="71"/>
    </location>
</feature>
<dbReference type="Proteomes" id="UP000234632">
    <property type="component" value="Unassembled WGS sequence"/>
</dbReference>
<organism evidence="2 3">
    <name type="scientific">Kocuria flava</name>
    <dbReference type="NCBI Taxonomy" id="446860"/>
    <lineage>
        <taxon>Bacteria</taxon>
        <taxon>Bacillati</taxon>
        <taxon>Actinomycetota</taxon>
        <taxon>Actinomycetes</taxon>
        <taxon>Micrococcales</taxon>
        <taxon>Micrococcaceae</taxon>
        <taxon>Kocuria</taxon>
    </lineage>
</organism>
<evidence type="ECO:0000256" key="1">
    <source>
        <dbReference type="SAM" id="MobiDB-lite"/>
    </source>
</evidence>
<proteinExistence type="predicted"/>
<dbReference type="AlphaFoldDB" id="A0A2N4T0Z3"/>
<feature type="compositionally biased region" description="Polar residues" evidence="1">
    <location>
        <begin position="62"/>
        <end position="71"/>
    </location>
</feature>
<name>A0A2N4T0Z3_9MICC</name>
<sequence>MMDMGLWLLLLIVVVLLIGVLAFGALGDRSIIDGLSGSGSRGDGRRTQSIPPERYARAEISPRTTRNSCTP</sequence>
<comment type="caution">
    <text evidence="2">The sequence shown here is derived from an EMBL/GenBank/DDBJ whole genome shotgun (WGS) entry which is preliminary data.</text>
</comment>
<evidence type="ECO:0000313" key="3">
    <source>
        <dbReference type="Proteomes" id="UP000234632"/>
    </source>
</evidence>
<evidence type="ECO:0000313" key="2">
    <source>
        <dbReference type="EMBL" id="PLC11891.1"/>
    </source>
</evidence>